<feature type="chain" id="PRO_5012252946" description="Trypsin-like peptidase domain-containing protein" evidence="2">
    <location>
        <begin position="19"/>
        <end position="511"/>
    </location>
</feature>
<feature type="signal peptide" evidence="2">
    <location>
        <begin position="1"/>
        <end position="18"/>
    </location>
</feature>
<dbReference type="Proteomes" id="UP000186684">
    <property type="component" value="Unassembled WGS sequence"/>
</dbReference>
<proteinExistence type="predicted"/>
<evidence type="ECO:0000313" key="4">
    <source>
        <dbReference type="Proteomes" id="UP000186684"/>
    </source>
</evidence>
<sequence>MRYVFPLLCALFPSLAAAQIEYELGIFAAMIEAPEGTPVATATVTGGAAGDLTYLTVSSVGDLDAACVRIWAEGPCHAVTRTRGLPGYDMLILLDAQVSSDDMLARAGALQMTRMPLVSQYDPASGDALSFMTQNDLGGWEMPVAPVAPSGQSAGLAILRDPAITALTAGAPVAHPVNGLVGIVARAGNGAGAVLPIGDAFRAAVAAGVEINEALVPQVAEEGGLPPPVAREIGKIYYFHDYSDLGYMGGFYGPGQAGGFDPSFVTTIDFSVWSVALSGAGGTKMAQGDKSLPLVQNGMALEAPFRGNADDHLASCIVHATPSSEGQPVLLVQFWRSVPERYNPNTDSKSYDEAAPSMTGWAAGESACEDAIRNMGPARLAALTNSETPTASAAQPRPDDGASPSPAPPPPSSVQDDWRRAANWTATGLEALFRDLPGGRILTVGCTASRELAIAISPGQQVRSIDGKTPSTGPDETSYILRSGDVLSSIRVQIGDDTLDVDVSTDVGPCE</sequence>
<evidence type="ECO:0000256" key="2">
    <source>
        <dbReference type="SAM" id="SignalP"/>
    </source>
</evidence>
<dbReference type="EMBL" id="FTOQ01000002">
    <property type="protein sequence ID" value="SIS66194.1"/>
    <property type="molecule type" value="Genomic_DNA"/>
</dbReference>
<accession>A0A1N7KX89</accession>
<evidence type="ECO:0008006" key="5">
    <source>
        <dbReference type="Google" id="ProtNLM"/>
    </source>
</evidence>
<protein>
    <recommendedName>
        <fullName evidence="5">Trypsin-like peptidase domain-containing protein</fullName>
    </recommendedName>
</protein>
<evidence type="ECO:0000256" key="1">
    <source>
        <dbReference type="SAM" id="MobiDB-lite"/>
    </source>
</evidence>
<dbReference type="AlphaFoldDB" id="A0A1N7KX89"/>
<gene>
    <name evidence="3" type="ORF">SAMN05421759_102154</name>
</gene>
<keyword evidence="2" id="KW-0732">Signal</keyword>
<evidence type="ECO:0000313" key="3">
    <source>
        <dbReference type="EMBL" id="SIS66194.1"/>
    </source>
</evidence>
<organism evidence="3 4">
    <name type="scientific">Roseivivax lentus</name>
    <dbReference type="NCBI Taxonomy" id="633194"/>
    <lineage>
        <taxon>Bacteria</taxon>
        <taxon>Pseudomonadati</taxon>
        <taxon>Pseudomonadota</taxon>
        <taxon>Alphaproteobacteria</taxon>
        <taxon>Rhodobacterales</taxon>
        <taxon>Roseobacteraceae</taxon>
        <taxon>Roseivivax</taxon>
    </lineage>
</organism>
<name>A0A1N7KX89_9RHOB</name>
<feature type="region of interest" description="Disordered" evidence="1">
    <location>
        <begin position="386"/>
        <end position="416"/>
    </location>
</feature>
<reference evidence="4" key="1">
    <citation type="submission" date="2017-01" db="EMBL/GenBank/DDBJ databases">
        <authorList>
            <person name="Varghese N."/>
            <person name="Submissions S."/>
        </authorList>
    </citation>
    <scope>NUCLEOTIDE SEQUENCE [LARGE SCALE GENOMIC DNA]</scope>
    <source>
        <strain evidence="4">DSM 29430</strain>
    </source>
</reference>
<keyword evidence="4" id="KW-1185">Reference proteome</keyword>